<dbReference type="Proteomes" id="UP000220629">
    <property type="component" value="Unassembled WGS sequence"/>
</dbReference>
<sequence>MSMRTVNDRVEEMRIFVKIVELLSFTRAAEAMQLTTPTVSRVMRRLEERTRLRLLSRSTRSVGPTPEGYAYYEGCVALLDQLDRLDRSTELAAGVPEGRVRVALPAPFAQHLLIPALPLLFEAYPSLDVEIVTADGELNLVEAGVDCALRVGAIRETSLVARPVGHAAEIFCAAPTYLRRHAEPRELTQLRAHPIVGNGMHAPGEWDEGEKSVVRGALRQRASAADANAYLACAVAGLGIAFGYRLAFQPCLDAGTLREILPAHRPPPKPVHIVYYPSRRMPNRVRVFVDWFRAVLIEALDQGAPAQALPHADPRAGLAEAAS</sequence>
<accession>A0A2A7SIB4</accession>
<evidence type="ECO:0000256" key="3">
    <source>
        <dbReference type="ARBA" id="ARBA00023125"/>
    </source>
</evidence>
<dbReference type="PANTHER" id="PTHR30537">
    <property type="entry name" value="HTH-TYPE TRANSCRIPTIONAL REGULATOR"/>
    <property type="match status" value="1"/>
</dbReference>
<comment type="similarity">
    <text evidence="1">Belongs to the LysR transcriptional regulatory family.</text>
</comment>
<dbReference type="PROSITE" id="PS50931">
    <property type="entry name" value="HTH_LYSR"/>
    <property type="match status" value="1"/>
</dbReference>
<protein>
    <submittedName>
        <fullName evidence="6">LysR family transcriptional regulator</fullName>
    </submittedName>
</protein>
<comment type="caution">
    <text evidence="6">The sequence shown here is derived from an EMBL/GenBank/DDBJ whole genome shotgun (WGS) entry which is preliminary data.</text>
</comment>
<dbReference type="InterPro" id="IPR000847">
    <property type="entry name" value="LysR_HTH_N"/>
</dbReference>
<dbReference type="AlphaFoldDB" id="A0A2A7SIB4"/>
<dbReference type="InterPro" id="IPR036390">
    <property type="entry name" value="WH_DNA-bd_sf"/>
</dbReference>
<keyword evidence="4" id="KW-0804">Transcription</keyword>
<dbReference type="InterPro" id="IPR058163">
    <property type="entry name" value="LysR-type_TF_proteobact-type"/>
</dbReference>
<dbReference type="InterPro" id="IPR036388">
    <property type="entry name" value="WH-like_DNA-bd_sf"/>
</dbReference>
<name>A0A2A7SIB4_BURGA</name>
<gene>
    <name evidence="6" type="ORF">CRM94_13265</name>
</gene>
<dbReference type="FunFam" id="1.10.10.10:FF:000001">
    <property type="entry name" value="LysR family transcriptional regulator"/>
    <property type="match status" value="1"/>
</dbReference>
<dbReference type="Pfam" id="PF03466">
    <property type="entry name" value="LysR_substrate"/>
    <property type="match status" value="1"/>
</dbReference>
<evidence type="ECO:0000313" key="6">
    <source>
        <dbReference type="EMBL" id="PEH43035.1"/>
    </source>
</evidence>
<dbReference type="GO" id="GO:0043565">
    <property type="term" value="F:sequence-specific DNA binding"/>
    <property type="evidence" value="ECO:0007669"/>
    <property type="project" value="TreeGrafter"/>
</dbReference>
<keyword evidence="2" id="KW-0805">Transcription regulation</keyword>
<evidence type="ECO:0000256" key="2">
    <source>
        <dbReference type="ARBA" id="ARBA00023015"/>
    </source>
</evidence>
<dbReference type="SUPFAM" id="SSF46785">
    <property type="entry name" value="Winged helix' DNA-binding domain"/>
    <property type="match status" value="1"/>
</dbReference>
<evidence type="ECO:0000256" key="4">
    <source>
        <dbReference type="ARBA" id="ARBA00023163"/>
    </source>
</evidence>
<dbReference type="Gene3D" id="1.10.10.10">
    <property type="entry name" value="Winged helix-like DNA-binding domain superfamily/Winged helix DNA-binding domain"/>
    <property type="match status" value="1"/>
</dbReference>
<dbReference type="SUPFAM" id="SSF53850">
    <property type="entry name" value="Periplasmic binding protein-like II"/>
    <property type="match status" value="1"/>
</dbReference>
<dbReference type="PANTHER" id="PTHR30537:SF72">
    <property type="entry name" value="LYSR FAMILY TRANSCRIPTIONAL REGULATOR"/>
    <property type="match status" value="1"/>
</dbReference>
<dbReference type="EMBL" id="PDDY01000001">
    <property type="protein sequence ID" value="PEH43035.1"/>
    <property type="molecule type" value="Genomic_DNA"/>
</dbReference>
<dbReference type="GO" id="GO:0003700">
    <property type="term" value="F:DNA-binding transcription factor activity"/>
    <property type="evidence" value="ECO:0007669"/>
    <property type="project" value="InterPro"/>
</dbReference>
<organism evidence="6 7">
    <name type="scientific">Burkholderia gladioli</name>
    <name type="common">Pseudomonas marginata</name>
    <name type="synonym">Phytomonas marginata</name>
    <dbReference type="NCBI Taxonomy" id="28095"/>
    <lineage>
        <taxon>Bacteria</taxon>
        <taxon>Pseudomonadati</taxon>
        <taxon>Pseudomonadota</taxon>
        <taxon>Betaproteobacteria</taxon>
        <taxon>Burkholderiales</taxon>
        <taxon>Burkholderiaceae</taxon>
        <taxon>Burkholderia</taxon>
    </lineage>
</organism>
<feature type="domain" description="HTH lysR-type" evidence="5">
    <location>
        <begin position="8"/>
        <end position="65"/>
    </location>
</feature>
<dbReference type="Pfam" id="PF00126">
    <property type="entry name" value="HTH_1"/>
    <property type="match status" value="1"/>
</dbReference>
<reference evidence="7" key="1">
    <citation type="submission" date="2017-09" db="EMBL/GenBank/DDBJ databases">
        <title>FDA dAtabase for Regulatory Grade micrObial Sequences (FDA-ARGOS): Supporting development and validation of Infectious Disease Dx tests.</title>
        <authorList>
            <person name="Minogue T."/>
            <person name="Wolcott M."/>
            <person name="Wasieloski L."/>
            <person name="Aguilar W."/>
            <person name="Moore D."/>
            <person name="Tallon L."/>
            <person name="Sadzewicz L."/>
            <person name="Ott S."/>
            <person name="Zhao X."/>
            <person name="Nagaraj S."/>
            <person name="Vavikolanu K."/>
            <person name="Aluvathingal J."/>
            <person name="Nadendla S."/>
            <person name="Sichtig H."/>
        </authorList>
    </citation>
    <scope>NUCLEOTIDE SEQUENCE [LARGE SCALE GENOMIC DNA]</scope>
    <source>
        <strain evidence="7">FDAARGOS_390</strain>
    </source>
</reference>
<keyword evidence="3" id="KW-0238">DNA-binding</keyword>
<evidence type="ECO:0000313" key="7">
    <source>
        <dbReference type="Proteomes" id="UP000220629"/>
    </source>
</evidence>
<dbReference type="GO" id="GO:0006351">
    <property type="term" value="P:DNA-templated transcription"/>
    <property type="evidence" value="ECO:0007669"/>
    <property type="project" value="TreeGrafter"/>
</dbReference>
<evidence type="ECO:0000259" key="5">
    <source>
        <dbReference type="PROSITE" id="PS50931"/>
    </source>
</evidence>
<dbReference type="InterPro" id="IPR005119">
    <property type="entry name" value="LysR_subst-bd"/>
</dbReference>
<dbReference type="Gene3D" id="3.40.190.290">
    <property type="match status" value="1"/>
</dbReference>
<evidence type="ECO:0000256" key="1">
    <source>
        <dbReference type="ARBA" id="ARBA00009437"/>
    </source>
</evidence>
<proteinExistence type="inferred from homology"/>